<keyword evidence="1" id="KW-0472">Membrane</keyword>
<accession>A0ABW6PGP1</accession>
<evidence type="ECO:0000313" key="3">
    <source>
        <dbReference type="Proteomes" id="UP001601444"/>
    </source>
</evidence>
<evidence type="ECO:0000256" key="1">
    <source>
        <dbReference type="SAM" id="Phobius"/>
    </source>
</evidence>
<dbReference type="Proteomes" id="UP001601444">
    <property type="component" value="Unassembled WGS sequence"/>
</dbReference>
<proteinExistence type="predicted"/>
<name>A0ABW6PGP1_9NOCA</name>
<comment type="caution">
    <text evidence="2">The sequence shown here is derived from an EMBL/GenBank/DDBJ whole genome shotgun (WGS) entry which is preliminary data.</text>
</comment>
<sequence>MVVRQQTVRSGIDEWLATTAAVLALLLAAGNLIGTVRVGWTAVKGPDELDNSLALFTALGGAVMTFALVYGAYHELRRDETGRHVLFLAAVVQLGLGALGVLAAVTSYDSGYGIRWFAEGSAPHAVLDALTGLPGAVTAIVHDNLAGALTALVLGGLLLIPLLRVAPGQE</sequence>
<feature type="transmembrane region" description="Helical" evidence="1">
    <location>
        <begin position="85"/>
        <end position="108"/>
    </location>
</feature>
<dbReference type="RefSeq" id="WP_387698761.1">
    <property type="nucleotide sequence ID" value="NZ_JBIAMX010000001.1"/>
</dbReference>
<keyword evidence="1" id="KW-1133">Transmembrane helix</keyword>
<organism evidence="2 3">
    <name type="scientific">Nocardia thailandica</name>
    <dbReference type="NCBI Taxonomy" id="257275"/>
    <lineage>
        <taxon>Bacteria</taxon>
        <taxon>Bacillati</taxon>
        <taxon>Actinomycetota</taxon>
        <taxon>Actinomycetes</taxon>
        <taxon>Mycobacteriales</taxon>
        <taxon>Nocardiaceae</taxon>
        <taxon>Nocardia</taxon>
    </lineage>
</organism>
<feature type="transmembrane region" description="Helical" evidence="1">
    <location>
        <begin position="53"/>
        <end position="73"/>
    </location>
</feature>
<feature type="transmembrane region" description="Helical" evidence="1">
    <location>
        <begin position="12"/>
        <end position="33"/>
    </location>
</feature>
<keyword evidence="1" id="KW-0812">Transmembrane</keyword>
<evidence type="ECO:0000313" key="2">
    <source>
        <dbReference type="EMBL" id="MFF0541566.1"/>
    </source>
</evidence>
<gene>
    <name evidence="2" type="ORF">ACFYTF_01860</name>
</gene>
<feature type="transmembrane region" description="Helical" evidence="1">
    <location>
        <begin position="145"/>
        <end position="166"/>
    </location>
</feature>
<reference evidence="2 3" key="1">
    <citation type="submission" date="2024-10" db="EMBL/GenBank/DDBJ databases">
        <title>The Natural Products Discovery Center: Release of the First 8490 Sequenced Strains for Exploring Actinobacteria Biosynthetic Diversity.</title>
        <authorList>
            <person name="Kalkreuter E."/>
            <person name="Kautsar S.A."/>
            <person name="Yang D."/>
            <person name="Bader C.D."/>
            <person name="Teijaro C.N."/>
            <person name="Fluegel L."/>
            <person name="Davis C.M."/>
            <person name="Simpson J.R."/>
            <person name="Lauterbach L."/>
            <person name="Steele A.D."/>
            <person name="Gui C."/>
            <person name="Meng S."/>
            <person name="Li G."/>
            <person name="Viehrig K."/>
            <person name="Ye F."/>
            <person name="Su P."/>
            <person name="Kiefer A.F."/>
            <person name="Nichols A."/>
            <person name="Cepeda A.J."/>
            <person name="Yan W."/>
            <person name="Fan B."/>
            <person name="Jiang Y."/>
            <person name="Adhikari A."/>
            <person name="Zheng C.-J."/>
            <person name="Schuster L."/>
            <person name="Cowan T.M."/>
            <person name="Smanski M.J."/>
            <person name="Chevrette M.G."/>
            <person name="De Carvalho L.P.S."/>
            <person name="Shen B."/>
        </authorList>
    </citation>
    <scope>NUCLEOTIDE SEQUENCE [LARGE SCALE GENOMIC DNA]</scope>
    <source>
        <strain evidence="2 3">NPDC004045</strain>
    </source>
</reference>
<keyword evidence="3" id="KW-1185">Reference proteome</keyword>
<protein>
    <submittedName>
        <fullName evidence="2">Uncharacterized protein</fullName>
    </submittedName>
</protein>
<dbReference type="EMBL" id="JBIAMX010000001">
    <property type="protein sequence ID" value="MFF0541566.1"/>
    <property type="molecule type" value="Genomic_DNA"/>
</dbReference>